<evidence type="ECO:0000313" key="2">
    <source>
        <dbReference type="EMBL" id="CAD1475893.1"/>
    </source>
</evidence>
<evidence type="ECO:0000256" key="1">
    <source>
        <dbReference type="SAM" id="SignalP"/>
    </source>
</evidence>
<keyword evidence="3" id="KW-1185">Reference proteome</keyword>
<sequence>MEVKFCFLLIIIFLRFLRNYCTNIELGIEHIFFSTRTAEIYHFPIFQTRRKAETSFSSIDVEVQFLFLHCDFTRFTGILSRTITITIGTGKL</sequence>
<evidence type="ECO:0000313" key="3">
    <source>
        <dbReference type="Proteomes" id="UP000752696"/>
    </source>
</evidence>
<comment type="caution">
    <text evidence="2">The sequence shown here is derived from an EMBL/GenBank/DDBJ whole genome shotgun (WGS) entry which is preliminary data.</text>
</comment>
<feature type="chain" id="PRO_5028288433" description="Secreted protein" evidence="1">
    <location>
        <begin position="22"/>
        <end position="92"/>
    </location>
</feature>
<proteinExistence type="predicted"/>
<dbReference type="Proteomes" id="UP000752696">
    <property type="component" value="Unassembled WGS sequence"/>
</dbReference>
<feature type="signal peptide" evidence="1">
    <location>
        <begin position="1"/>
        <end position="21"/>
    </location>
</feature>
<feature type="non-terminal residue" evidence="2">
    <location>
        <position position="92"/>
    </location>
</feature>
<keyword evidence="1" id="KW-0732">Signal</keyword>
<accession>A0A6V7H819</accession>
<protein>
    <recommendedName>
        <fullName evidence="4">Secreted protein</fullName>
    </recommendedName>
</protein>
<name>A0A6V7H819_9HYME</name>
<dbReference type="EMBL" id="CAJDYZ010008900">
    <property type="protein sequence ID" value="CAD1475893.1"/>
    <property type="molecule type" value="Genomic_DNA"/>
</dbReference>
<organism evidence="2 3">
    <name type="scientific">Heterotrigona itama</name>
    <dbReference type="NCBI Taxonomy" id="395501"/>
    <lineage>
        <taxon>Eukaryota</taxon>
        <taxon>Metazoa</taxon>
        <taxon>Ecdysozoa</taxon>
        <taxon>Arthropoda</taxon>
        <taxon>Hexapoda</taxon>
        <taxon>Insecta</taxon>
        <taxon>Pterygota</taxon>
        <taxon>Neoptera</taxon>
        <taxon>Endopterygota</taxon>
        <taxon>Hymenoptera</taxon>
        <taxon>Apocrita</taxon>
        <taxon>Aculeata</taxon>
        <taxon>Apoidea</taxon>
        <taxon>Anthophila</taxon>
        <taxon>Apidae</taxon>
        <taxon>Heterotrigona</taxon>
    </lineage>
</organism>
<evidence type="ECO:0008006" key="4">
    <source>
        <dbReference type="Google" id="ProtNLM"/>
    </source>
</evidence>
<gene>
    <name evidence="2" type="ORF">MHI_LOCUS605467</name>
</gene>
<dbReference type="AlphaFoldDB" id="A0A6V7H819"/>
<reference evidence="2" key="1">
    <citation type="submission" date="2020-07" db="EMBL/GenBank/DDBJ databases">
        <authorList>
            <person name="Nazaruddin N."/>
        </authorList>
    </citation>
    <scope>NUCLEOTIDE SEQUENCE</scope>
</reference>